<dbReference type="EMBL" id="MU001503">
    <property type="protein sequence ID" value="KAF2442875.1"/>
    <property type="molecule type" value="Genomic_DNA"/>
</dbReference>
<evidence type="ECO:0000313" key="2">
    <source>
        <dbReference type="EMBL" id="KAF2442875.1"/>
    </source>
</evidence>
<dbReference type="Proteomes" id="UP000799764">
    <property type="component" value="Unassembled WGS sequence"/>
</dbReference>
<sequence>MRVLAVVISSALLSVTAAQTYSTVPANFDLEFHLVQCSNLANPSKDPNTVNNATRTWSHIGLYSPHTPQPWQYTMPQYATPYIRWEGHDASAFFWADEPNPRGLLRVQIPAEAAAYKIGVEAGKVIFEGREFPCQKMFGNPSWGGACFEADYEYCAGYTMCHDRFVCKAYDPPLPKDSEKTCPVRPTGYCYPYWNADG</sequence>
<dbReference type="OrthoDB" id="3701390at2759"/>
<evidence type="ECO:0000313" key="3">
    <source>
        <dbReference type="Proteomes" id="UP000799764"/>
    </source>
</evidence>
<protein>
    <submittedName>
        <fullName evidence="2">Uncharacterized protein</fullName>
    </submittedName>
</protein>
<name>A0A9P4PF53_9PLEO</name>
<feature type="signal peptide" evidence="1">
    <location>
        <begin position="1"/>
        <end position="18"/>
    </location>
</feature>
<gene>
    <name evidence="2" type="ORF">P171DRAFT_363619</name>
</gene>
<evidence type="ECO:0000256" key="1">
    <source>
        <dbReference type="SAM" id="SignalP"/>
    </source>
</evidence>
<dbReference type="AlphaFoldDB" id="A0A9P4PF53"/>
<proteinExistence type="predicted"/>
<comment type="caution">
    <text evidence="2">The sequence shown here is derived from an EMBL/GenBank/DDBJ whole genome shotgun (WGS) entry which is preliminary data.</text>
</comment>
<reference evidence="2" key="1">
    <citation type="journal article" date="2020" name="Stud. Mycol.">
        <title>101 Dothideomycetes genomes: a test case for predicting lifestyles and emergence of pathogens.</title>
        <authorList>
            <person name="Haridas S."/>
            <person name="Albert R."/>
            <person name="Binder M."/>
            <person name="Bloem J."/>
            <person name="Labutti K."/>
            <person name="Salamov A."/>
            <person name="Andreopoulos B."/>
            <person name="Baker S."/>
            <person name="Barry K."/>
            <person name="Bills G."/>
            <person name="Bluhm B."/>
            <person name="Cannon C."/>
            <person name="Castanera R."/>
            <person name="Culley D."/>
            <person name="Daum C."/>
            <person name="Ezra D."/>
            <person name="Gonzalez J."/>
            <person name="Henrissat B."/>
            <person name="Kuo A."/>
            <person name="Liang C."/>
            <person name="Lipzen A."/>
            <person name="Lutzoni F."/>
            <person name="Magnuson J."/>
            <person name="Mondo S."/>
            <person name="Nolan M."/>
            <person name="Ohm R."/>
            <person name="Pangilinan J."/>
            <person name="Park H.-J."/>
            <person name="Ramirez L."/>
            <person name="Alfaro M."/>
            <person name="Sun H."/>
            <person name="Tritt A."/>
            <person name="Yoshinaga Y."/>
            <person name="Zwiers L.-H."/>
            <person name="Turgeon B."/>
            <person name="Goodwin S."/>
            <person name="Spatafora J."/>
            <person name="Crous P."/>
            <person name="Grigoriev I."/>
        </authorList>
    </citation>
    <scope>NUCLEOTIDE SEQUENCE</scope>
    <source>
        <strain evidence="2">CBS 690.94</strain>
    </source>
</reference>
<keyword evidence="3" id="KW-1185">Reference proteome</keyword>
<feature type="chain" id="PRO_5040363508" evidence="1">
    <location>
        <begin position="19"/>
        <end position="198"/>
    </location>
</feature>
<accession>A0A9P4PF53</accession>
<organism evidence="2 3">
    <name type="scientific">Karstenula rhodostoma CBS 690.94</name>
    <dbReference type="NCBI Taxonomy" id="1392251"/>
    <lineage>
        <taxon>Eukaryota</taxon>
        <taxon>Fungi</taxon>
        <taxon>Dikarya</taxon>
        <taxon>Ascomycota</taxon>
        <taxon>Pezizomycotina</taxon>
        <taxon>Dothideomycetes</taxon>
        <taxon>Pleosporomycetidae</taxon>
        <taxon>Pleosporales</taxon>
        <taxon>Massarineae</taxon>
        <taxon>Didymosphaeriaceae</taxon>
        <taxon>Karstenula</taxon>
    </lineage>
</organism>
<keyword evidence="1" id="KW-0732">Signal</keyword>